<dbReference type="EMBL" id="JAPDDR010000005">
    <property type="protein sequence ID" value="MCW1914338.1"/>
    <property type="molecule type" value="Genomic_DNA"/>
</dbReference>
<feature type="transmembrane region" description="Helical" evidence="1">
    <location>
        <begin position="139"/>
        <end position="158"/>
    </location>
</feature>
<accession>A0ABT3G3C4</accession>
<organism evidence="2 3">
    <name type="scientific">Luteolibacter rhizosphaerae</name>
    <dbReference type="NCBI Taxonomy" id="2989719"/>
    <lineage>
        <taxon>Bacteria</taxon>
        <taxon>Pseudomonadati</taxon>
        <taxon>Verrucomicrobiota</taxon>
        <taxon>Verrucomicrobiia</taxon>
        <taxon>Verrucomicrobiales</taxon>
        <taxon>Verrucomicrobiaceae</taxon>
        <taxon>Luteolibacter</taxon>
    </lineage>
</organism>
<keyword evidence="1" id="KW-0472">Membrane</keyword>
<feature type="transmembrane region" description="Helical" evidence="1">
    <location>
        <begin position="109"/>
        <end position="127"/>
    </location>
</feature>
<evidence type="ECO:0008006" key="4">
    <source>
        <dbReference type="Google" id="ProtNLM"/>
    </source>
</evidence>
<name>A0ABT3G3C4_9BACT</name>
<keyword evidence="1" id="KW-0812">Transmembrane</keyword>
<keyword evidence="3" id="KW-1185">Reference proteome</keyword>
<dbReference type="RefSeq" id="WP_264513863.1">
    <property type="nucleotide sequence ID" value="NZ_JAPDDR010000005.1"/>
</dbReference>
<feature type="transmembrane region" description="Helical" evidence="1">
    <location>
        <begin position="41"/>
        <end position="60"/>
    </location>
</feature>
<keyword evidence="1" id="KW-1133">Transmembrane helix</keyword>
<evidence type="ECO:0000313" key="3">
    <source>
        <dbReference type="Proteomes" id="UP001165653"/>
    </source>
</evidence>
<proteinExistence type="predicted"/>
<evidence type="ECO:0000256" key="1">
    <source>
        <dbReference type="SAM" id="Phobius"/>
    </source>
</evidence>
<dbReference type="Proteomes" id="UP001165653">
    <property type="component" value="Unassembled WGS sequence"/>
</dbReference>
<protein>
    <recommendedName>
        <fullName evidence="4">DUF1634 domain-containing protein</fullName>
    </recommendedName>
</protein>
<sequence>MNHQEPSPAKLDSNPVTRLFRCSTIEECREIQKGSLIFRRLGRWLALCSIGITFLIGHWVDHFQQAVKSYMAKYELLLQSRSVKWFYDGELPSVAWIQELIHYYRVIDGVQSMILAGMAIFTMRWFYADSFVRRNSAKGFWVELSAIALANLSIYLLLTSR</sequence>
<reference evidence="2" key="1">
    <citation type="submission" date="2022-10" db="EMBL/GenBank/DDBJ databases">
        <title>Luteolibacter sp. GHJ8, whole genome shotgun sequencing project.</title>
        <authorList>
            <person name="Zhao G."/>
            <person name="Shen L."/>
        </authorList>
    </citation>
    <scope>NUCLEOTIDE SEQUENCE</scope>
    <source>
        <strain evidence="2">GHJ8</strain>
    </source>
</reference>
<gene>
    <name evidence="2" type="ORF">OJ996_12180</name>
</gene>
<evidence type="ECO:0000313" key="2">
    <source>
        <dbReference type="EMBL" id="MCW1914338.1"/>
    </source>
</evidence>
<comment type="caution">
    <text evidence="2">The sequence shown here is derived from an EMBL/GenBank/DDBJ whole genome shotgun (WGS) entry which is preliminary data.</text>
</comment>